<comment type="caution">
    <text evidence="3">The sequence shown here is derived from an EMBL/GenBank/DDBJ whole genome shotgun (WGS) entry which is preliminary data.</text>
</comment>
<evidence type="ECO:0000256" key="1">
    <source>
        <dbReference type="SAM" id="MobiDB-lite"/>
    </source>
</evidence>
<evidence type="ECO:0000313" key="3">
    <source>
        <dbReference type="EMBL" id="KAL2281604.1"/>
    </source>
</evidence>
<feature type="transmembrane region" description="Helical" evidence="2">
    <location>
        <begin position="304"/>
        <end position="324"/>
    </location>
</feature>
<proteinExistence type="predicted"/>
<protein>
    <recommendedName>
        <fullName evidence="5">Glycoside hydrolase</fullName>
    </recommendedName>
</protein>
<evidence type="ECO:0000313" key="4">
    <source>
        <dbReference type="Proteomes" id="UP001600888"/>
    </source>
</evidence>
<keyword evidence="2" id="KW-0472">Membrane</keyword>
<accession>A0ABR4EGP7</accession>
<feature type="transmembrane region" description="Helical" evidence="2">
    <location>
        <begin position="255"/>
        <end position="275"/>
    </location>
</feature>
<feature type="transmembrane region" description="Helical" evidence="2">
    <location>
        <begin position="12"/>
        <end position="35"/>
    </location>
</feature>
<keyword evidence="2" id="KW-0812">Transmembrane</keyword>
<gene>
    <name evidence="3" type="ORF">FJTKL_11500</name>
</gene>
<sequence length="418" mass="45680">MSGIAQELPSEAVGPAVGVSIYSSICLTLSCALLWATIAHREWKSYVAFFAFFTSLSTIASMAQQLHTYLRWTSIKLDQFDYVSTRAGNPELSVAGASVNSDLVLFYIQFYCYNVESILVVSWCTELAYSIYHLKATGSATRYGSYAAKTTAVIIPIIQVSLMRTDVVQSSTIGFYFLANMIMGVSLALGTILLLAILARYVATRAVMTWHVGYADRSTVNGTNAATTQNTAVGSLASSTGGVPLQQKSIYDSWLVTRFTLAFAGLSAFQLVIIAQEISFARDNGKESLGSVVDLSYQRAIGDVLTFLPGVSPSLLAFIVFGTTKSFRDYFYRKLVPRSMRRRWRNTLRSPPVVTIPARYPIPDTPGQSEFFELDGGESGVGAGIRQHDSRSPGVSSVSFAGKDPEDEFPILSIRPHR</sequence>
<keyword evidence="4" id="KW-1185">Reference proteome</keyword>
<dbReference type="Proteomes" id="UP001600888">
    <property type="component" value="Unassembled WGS sequence"/>
</dbReference>
<reference evidence="3 4" key="1">
    <citation type="submission" date="2024-03" db="EMBL/GenBank/DDBJ databases">
        <title>A high-quality draft genome sequence of Diaporthe vaccinii, a causative agent of upright dieback and viscid rot disease in cranberry plants.</title>
        <authorList>
            <person name="Sarrasin M."/>
            <person name="Lang B.F."/>
            <person name="Burger G."/>
        </authorList>
    </citation>
    <scope>NUCLEOTIDE SEQUENCE [LARGE SCALE GENOMIC DNA]</scope>
    <source>
        <strain evidence="3 4">IS7</strain>
    </source>
</reference>
<keyword evidence="2" id="KW-1133">Transmembrane helix</keyword>
<dbReference type="EMBL" id="JBAWTH010000056">
    <property type="protein sequence ID" value="KAL2281604.1"/>
    <property type="molecule type" value="Genomic_DNA"/>
</dbReference>
<feature type="region of interest" description="Disordered" evidence="1">
    <location>
        <begin position="376"/>
        <end position="418"/>
    </location>
</feature>
<name>A0ABR4EGP7_9PEZI</name>
<organism evidence="3 4">
    <name type="scientific">Diaporthe vaccinii</name>
    <dbReference type="NCBI Taxonomy" id="105482"/>
    <lineage>
        <taxon>Eukaryota</taxon>
        <taxon>Fungi</taxon>
        <taxon>Dikarya</taxon>
        <taxon>Ascomycota</taxon>
        <taxon>Pezizomycotina</taxon>
        <taxon>Sordariomycetes</taxon>
        <taxon>Sordariomycetidae</taxon>
        <taxon>Diaporthales</taxon>
        <taxon>Diaporthaceae</taxon>
        <taxon>Diaporthe</taxon>
        <taxon>Diaporthe eres species complex</taxon>
    </lineage>
</organism>
<feature type="transmembrane region" description="Helical" evidence="2">
    <location>
        <begin position="173"/>
        <end position="198"/>
    </location>
</feature>
<feature type="transmembrane region" description="Helical" evidence="2">
    <location>
        <begin position="47"/>
        <end position="66"/>
    </location>
</feature>
<evidence type="ECO:0000256" key="2">
    <source>
        <dbReference type="SAM" id="Phobius"/>
    </source>
</evidence>
<evidence type="ECO:0008006" key="5">
    <source>
        <dbReference type="Google" id="ProtNLM"/>
    </source>
</evidence>